<evidence type="ECO:0000256" key="1">
    <source>
        <dbReference type="SAM" id="Phobius"/>
    </source>
</evidence>
<proteinExistence type="predicted"/>
<evidence type="ECO:0000313" key="2">
    <source>
        <dbReference type="EMBL" id="WLQ69345.1"/>
    </source>
</evidence>
<dbReference type="RefSeq" id="WP_306105417.1">
    <property type="nucleotide sequence ID" value="NZ_CP120984.1"/>
</dbReference>
<accession>A0ABY9JNR3</accession>
<feature type="transmembrane region" description="Helical" evidence="1">
    <location>
        <begin position="27"/>
        <end position="43"/>
    </location>
</feature>
<name>A0ABY9JNR3_9ACTN</name>
<keyword evidence="3" id="KW-1185">Reference proteome</keyword>
<sequence>MSCSCPPPSGPPPVTERVCGRVGAGEALVVVSVVAAVTVLAVLQRPVPAVLFALAAAAGALLVPGRLGCLLGSCSGGSR</sequence>
<dbReference type="EMBL" id="CP120984">
    <property type="protein sequence ID" value="WLQ69345.1"/>
    <property type="molecule type" value="Genomic_DNA"/>
</dbReference>
<keyword evidence="1" id="KW-1133">Transmembrane helix</keyword>
<geneLocation type="plasmid" evidence="2 3">
    <name>unnamed1</name>
</geneLocation>
<dbReference type="Proteomes" id="UP001224433">
    <property type="component" value="Plasmid unnamed1"/>
</dbReference>
<keyword evidence="1" id="KW-0812">Transmembrane</keyword>
<keyword evidence="1" id="KW-0472">Membrane</keyword>
<feature type="transmembrane region" description="Helical" evidence="1">
    <location>
        <begin position="49"/>
        <end position="71"/>
    </location>
</feature>
<reference evidence="2 3" key="1">
    <citation type="submission" date="2023-03" db="EMBL/GenBank/DDBJ databases">
        <title>Isolation and description of six Streptomyces strains from soil environments, able to metabolize different microbial glucans.</title>
        <authorList>
            <person name="Widen T."/>
            <person name="Larsbrink J."/>
        </authorList>
    </citation>
    <scope>NUCLEOTIDE SEQUENCE [LARGE SCALE GENOMIC DNA]</scope>
    <source>
        <strain evidence="2 3">Alt3</strain>
        <plasmid evidence="2 3">unnamed1</plasmid>
    </source>
</reference>
<protein>
    <submittedName>
        <fullName evidence="2">Uncharacterized protein</fullName>
    </submittedName>
</protein>
<gene>
    <name evidence="2" type="ORF">P8A20_38170</name>
</gene>
<keyword evidence="2" id="KW-0614">Plasmid</keyword>
<evidence type="ECO:0000313" key="3">
    <source>
        <dbReference type="Proteomes" id="UP001224433"/>
    </source>
</evidence>
<organism evidence="2 3">
    <name type="scientific">Streptomyces glycanivorans</name>
    <dbReference type="NCBI Taxonomy" id="3033808"/>
    <lineage>
        <taxon>Bacteria</taxon>
        <taxon>Bacillati</taxon>
        <taxon>Actinomycetota</taxon>
        <taxon>Actinomycetes</taxon>
        <taxon>Kitasatosporales</taxon>
        <taxon>Streptomycetaceae</taxon>
        <taxon>Streptomyces</taxon>
    </lineage>
</organism>